<evidence type="ECO:0000313" key="2">
    <source>
        <dbReference type="Proteomes" id="UP001596083"/>
    </source>
</evidence>
<name>A0ABW0ZAQ1_9ACTN</name>
<comment type="caution">
    <text evidence="1">The sequence shown here is derived from an EMBL/GenBank/DDBJ whole genome shotgun (WGS) entry which is preliminary data.</text>
</comment>
<dbReference type="EMBL" id="JBHSPB010000037">
    <property type="protein sequence ID" value="MFC5724883.1"/>
    <property type="molecule type" value="Genomic_DNA"/>
</dbReference>
<reference evidence="2" key="1">
    <citation type="journal article" date="2019" name="Int. J. Syst. Evol. Microbiol.">
        <title>The Global Catalogue of Microorganisms (GCM) 10K type strain sequencing project: providing services to taxonomists for standard genome sequencing and annotation.</title>
        <authorList>
            <consortium name="The Broad Institute Genomics Platform"/>
            <consortium name="The Broad Institute Genome Sequencing Center for Infectious Disease"/>
            <person name="Wu L."/>
            <person name="Ma J."/>
        </authorList>
    </citation>
    <scope>NUCLEOTIDE SEQUENCE [LARGE SCALE GENOMIC DNA]</scope>
    <source>
        <strain evidence="2">CGMCC 4.7304</strain>
    </source>
</reference>
<accession>A0ABW0ZAQ1</accession>
<sequence>MVSDDRSPRTSVLGTGGFPPPTLAENFDDVIGVRAILSVTGPDSLAVDREIEEALAERTGAARGVVPVWVRPQEPGGRPDLVRALYSALGLGHHRTQPRTLSAAEDLIAAELRRTGPLLIVSGAHVLGTEALYLLYRMWSVGVPQGFPLVLAGDERLGRVLWRRRLASLDSCVYVRHRLSA</sequence>
<keyword evidence="2" id="KW-1185">Reference proteome</keyword>
<proteinExistence type="predicted"/>
<dbReference type="Proteomes" id="UP001596083">
    <property type="component" value="Unassembled WGS sequence"/>
</dbReference>
<dbReference type="RefSeq" id="WP_390321476.1">
    <property type="nucleotide sequence ID" value="NZ_JBHSPB010000037.1"/>
</dbReference>
<evidence type="ECO:0000313" key="1">
    <source>
        <dbReference type="EMBL" id="MFC5724883.1"/>
    </source>
</evidence>
<organism evidence="1 2">
    <name type="scientific">Streptomyces gamaensis</name>
    <dbReference type="NCBI Taxonomy" id="1763542"/>
    <lineage>
        <taxon>Bacteria</taxon>
        <taxon>Bacillati</taxon>
        <taxon>Actinomycetota</taxon>
        <taxon>Actinomycetes</taxon>
        <taxon>Kitasatosporales</taxon>
        <taxon>Streptomycetaceae</taxon>
        <taxon>Streptomyces</taxon>
    </lineage>
</organism>
<gene>
    <name evidence="1" type="ORF">ACFP1Z_32525</name>
</gene>
<protein>
    <submittedName>
        <fullName evidence="1">Uncharacterized protein</fullName>
    </submittedName>
</protein>